<sequence>MSDTRLSGLARAARESVRAQSRRKRGKAKVGRSGSAWTLQDIKKALPQDMQNQHVERAGPWEFDPKKLKNLKPVGSGNFGKVYVGVAHGILKGEKKTRVAVKTLTSKGSKVEQEFLQEAGIMQNIDGPHQIVRLLGVCTKRKPMYMIMEFMSRGDLKEVLRHNRPKKGKPSALSTQQLVKMASDVAEGMAYLAAAKIVHRYDLMRKCWMEEPEERSSFPDLYNALLAMCGRVPKAPIVRSDDDEQKEVMASTYSIPQDALHTYDAEDSAEEEDEYDPYGLASVDLSAYGLCGEDLPTDDDDDDVDEAAYVLATAQNSTRSKPAQQSTAATSTHDEGDGDDDDDVEDEDDPVVYATADGDIETTTPPTPPPETATSTATSAKPKATRGLTAEERQAEVADWIERALGEKCAEETMHSWLKSGEVLCRLMNKISPGSIPKYNAGTTRAFKQMENIGRFLDAVTHFGVPSSDRFITKDLFEEDNMRRVVNCIAQLRIVAQSKGFTA</sequence>
<feature type="compositionally biased region" description="Basic residues" evidence="10">
    <location>
        <begin position="20"/>
        <end position="30"/>
    </location>
</feature>
<feature type="compositionally biased region" description="Low complexity" evidence="10">
    <location>
        <begin position="372"/>
        <end position="382"/>
    </location>
</feature>
<evidence type="ECO:0000256" key="5">
    <source>
        <dbReference type="ARBA" id="ARBA00022741"/>
    </source>
</evidence>
<dbReference type="Gene3D" id="1.10.510.10">
    <property type="entry name" value="Transferase(Phosphotransferase) domain 1"/>
    <property type="match status" value="1"/>
</dbReference>
<gene>
    <name evidence="13" type="ORF">PTSG_05383</name>
</gene>
<dbReference type="Pfam" id="PF00307">
    <property type="entry name" value="CH"/>
    <property type="match status" value="1"/>
</dbReference>
<protein>
    <submittedName>
        <fullName evidence="13">TK protein kinase</fullName>
    </submittedName>
</protein>
<dbReference type="PROSITE" id="PS50011">
    <property type="entry name" value="PROTEIN_KINASE_DOM"/>
    <property type="match status" value="1"/>
</dbReference>
<organism evidence="14">
    <name type="scientific">Salpingoeca rosetta (strain ATCC 50818 / BSB-021)</name>
    <dbReference type="NCBI Taxonomy" id="946362"/>
    <lineage>
        <taxon>Eukaryota</taxon>
        <taxon>Choanoflagellata</taxon>
        <taxon>Craspedida</taxon>
        <taxon>Salpingoecidae</taxon>
        <taxon>Salpingoeca</taxon>
    </lineage>
</organism>
<feature type="compositionally biased region" description="Acidic residues" evidence="10">
    <location>
        <begin position="336"/>
        <end position="350"/>
    </location>
</feature>
<evidence type="ECO:0000313" key="14">
    <source>
        <dbReference type="Proteomes" id="UP000007799"/>
    </source>
</evidence>
<dbReference type="PROSITE" id="PS00107">
    <property type="entry name" value="PROTEIN_KINASE_ATP"/>
    <property type="match status" value="1"/>
</dbReference>
<dbReference type="PROSITE" id="PS50021">
    <property type="entry name" value="CH"/>
    <property type="match status" value="1"/>
</dbReference>
<dbReference type="GO" id="GO:0004714">
    <property type="term" value="F:transmembrane receptor protein tyrosine kinase activity"/>
    <property type="evidence" value="ECO:0007669"/>
    <property type="project" value="TreeGrafter"/>
</dbReference>
<dbReference type="AlphaFoldDB" id="F2UA95"/>
<evidence type="ECO:0000256" key="1">
    <source>
        <dbReference type="ARBA" id="ARBA00004479"/>
    </source>
</evidence>
<accession>F2UA95</accession>
<dbReference type="OMA" id="QMENIGR"/>
<evidence type="ECO:0000256" key="10">
    <source>
        <dbReference type="SAM" id="MobiDB-lite"/>
    </source>
</evidence>
<feature type="region of interest" description="Disordered" evidence="10">
    <location>
        <begin position="1"/>
        <end position="35"/>
    </location>
</feature>
<dbReference type="Pfam" id="PF07714">
    <property type="entry name" value="PK_Tyr_Ser-Thr"/>
    <property type="match status" value="1"/>
</dbReference>
<keyword evidence="5 9" id="KW-0547">Nucleotide-binding</keyword>
<dbReference type="eggNOG" id="KOG2046">
    <property type="taxonomic scope" value="Eukaryota"/>
</dbReference>
<dbReference type="GO" id="GO:0005886">
    <property type="term" value="C:plasma membrane"/>
    <property type="evidence" value="ECO:0007669"/>
    <property type="project" value="TreeGrafter"/>
</dbReference>
<name>F2UA95_SALR5</name>
<dbReference type="InterPro" id="IPR011009">
    <property type="entry name" value="Kinase-like_dom_sf"/>
</dbReference>
<dbReference type="PANTHER" id="PTHR24416:SF525">
    <property type="entry name" value="INSULIN-LIKE RECEPTOR"/>
    <property type="match status" value="1"/>
</dbReference>
<dbReference type="InterPro" id="IPR000719">
    <property type="entry name" value="Prot_kinase_dom"/>
</dbReference>
<dbReference type="InterPro" id="IPR017441">
    <property type="entry name" value="Protein_kinase_ATP_BS"/>
</dbReference>
<feature type="compositionally biased region" description="Polar residues" evidence="10">
    <location>
        <begin position="313"/>
        <end position="331"/>
    </location>
</feature>
<keyword evidence="3" id="KW-0732">Signal</keyword>
<keyword evidence="14" id="KW-1185">Reference proteome</keyword>
<dbReference type="PANTHER" id="PTHR24416">
    <property type="entry name" value="TYROSINE-PROTEIN KINASE RECEPTOR"/>
    <property type="match status" value="1"/>
</dbReference>
<dbReference type="OrthoDB" id="546826at2759"/>
<dbReference type="InterPro" id="IPR001245">
    <property type="entry name" value="Ser-Thr/Tyr_kinase_cat_dom"/>
</dbReference>
<dbReference type="SUPFAM" id="SSF47576">
    <property type="entry name" value="Calponin-homology domain, CH-domain"/>
    <property type="match status" value="1"/>
</dbReference>
<feature type="binding site" evidence="9">
    <location>
        <position position="102"/>
    </location>
    <ligand>
        <name>ATP</name>
        <dbReference type="ChEBI" id="CHEBI:30616"/>
    </ligand>
</feature>
<evidence type="ECO:0000259" key="12">
    <source>
        <dbReference type="PROSITE" id="PS50021"/>
    </source>
</evidence>
<dbReference type="InterPro" id="IPR003096">
    <property type="entry name" value="SM22_calponin"/>
</dbReference>
<keyword evidence="7" id="KW-1133">Transmembrane helix</keyword>
<evidence type="ECO:0000256" key="8">
    <source>
        <dbReference type="ARBA" id="ARBA00023136"/>
    </source>
</evidence>
<dbReference type="Proteomes" id="UP000007799">
    <property type="component" value="Unassembled WGS sequence"/>
</dbReference>
<feature type="domain" description="Protein kinase" evidence="11">
    <location>
        <begin position="68"/>
        <end position="418"/>
    </location>
</feature>
<keyword evidence="2" id="KW-0812">Transmembrane</keyword>
<dbReference type="InterPro" id="IPR050122">
    <property type="entry name" value="RTK"/>
</dbReference>
<keyword evidence="6 9" id="KW-0067">ATP-binding</keyword>
<evidence type="ECO:0000256" key="3">
    <source>
        <dbReference type="ARBA" id="ARBA00022729"/>
    </source>
</evidence>
<evidence type="ECO:0000256" key="9">
    <source>
        <dbReference type="PROSITE-ProRule" id="PRU10141"/>
    </source>
</evidence>
<evidence type="ECO:0000313" key="13">
    <source>
        <dbReference type="EMBL" id="EGD73670.1"/>
    </source>
</evidence>
<dbReference type="GO" id="GO:0005524">
    <property type="term" value="F:ATP binding"/>
    <property type="evidence" value="ECO:0007669"/>
    <property type="project" value="UniProtKB-UniRule"/>
</dbReference>
<evidence type="ECO:0000259" key="11">
    <source>
        <dbReference type="PROSITE" id="PS50011"/>
    </source>
</evidence>
<dbReference type="Gene3D" id="1.10.418.10">
    <property type="entry name" value="Calponin-like domain"/>
    <property type="match status" value="1"/>
</dbReference>
<dbReference type="STRING" id="946362.F2UA95"/>
<evidence type="ECO:0000256" key="4">
    <source>
        <dbReference type="ARBA" id="ARBA00022737"/>
    </source>
</evidence>
<dbReference type="SMART" id="SM00033">
    <property type="entry name" value="CH"/>
    <property type="match status" value="1"/>
</dbReference>
<feature type="compositionally biased region" description="Acidic residues" evidence="10">
    <location>
        <begin position="265"/>
        <end position="276"/>
    </location>
</feature>
<dbReference type="Gene3D" id="3.30.200.20">
    <property type="entry name" value="Phosphorylase Kinase, domain 1"/>
    <property type="match status" value="1"/>
</dbReference>
<dbReference type="eggNOG" id="KOG4258">
    <property type="taxonomic scope" value="Eukaryota"/>
</dbReference>
<dbReference type="KEGG" id="sre:PTSG_05383"/>
<evidence type="ECO:0000256" key="2">
    <source>
        <dbReference type="ARBA" id="ARBA00022692"/>
    </source>
</evidence>
<feature type="region of interest" description="Disordered" evidence="10">
    <location>
        <begin position="250"/>
        <end position="276"/>
    </location>
</feature>
<dbReference type="InParanoid" id="F2UA95"/>
<dbReference type="GO" id="GO:0043235">
    <property type="term" value="C:receptor complex"/>
    <property type="evidence" value="ECO:0007669"/>
    <property type="project" value="TreeGrafter"/>
</dbReference>
<evidence type="ECO:0000256" key="6">
    <source>
        <dbReference type="ARBA" id="ARBA00022840"/>
    </source>
</evidence>
<keyword evidence="8" id="KW-0472">Membrane</keyword>
<dbReference type="PRINTS" id="PR00888">
    <property type="entry name" value="SM22CALPONIN"/>
</dbReference>
<keyword evidence="13" id="KW-0808">Transferase</keyword>
<proteinExistence type="predicted"/>
<feature type="region of interest" description="Disordered" evidence="10">
    <location>
        <begin position="313"/>
        <end position="392"/>
    </location>
</feature>
<dbReference type="InterPro" id="IPR036872">
    <property type="entry name" value="CH_dom_sf"/>
</dbReference>
<dbReference type="RefSeq" id="XP_004993951.1">
    <property type="nucleotide sequence ID" value="XM_004993894.1"/>
</dbReference>
<keyword evidence="13" id="KW-0418">Kinase</keyword>
<dbReference type="GeneID" id="16074529"/>
<feature type="domain" description="Calponin-homology (CH)" evidence="12">
    <location>
        <begin position="391"/>
        <end position="497"/>
    </location>
</feature>
<evidence type="ECO:0000256" key="7">
    <source>
        <dbReference type="ARBA" id="ARBA00022989"/>
    </source>
</evidence>
<comment type="subcellular location">
    <subcellularLocation>
        <location evidence="1">Membrane</location>
        <topology evidence="1">Single-pass type I membrane protein</topology>
    </subcellularLocation>
</comment>
<dbReference type="GO" id="GO:0007169">
    <property type="term" value="P:cell surface receptor protein tyrosine kinase signaling pathway"/>
    <property type="evidence" value="ECO:0007669"/>
    <property type="project" value="TreeGrafter"/>
</dbReference>
<dbReference type="InterPro" id="IPR001715">
    <property type="entry name" value="CH_dom"/>
</dbReference>
<dbReference type="SUPFAM" id="SSF56112">
    <property type="entry name" value="Protein kinase-like (PK-like)"/>
    <property type="match status" value="1"/>
</dbReference>
<dbReference type="EMBL" id="GL832966">
    <property type="protein sequence ID" value="EGD73670.1"/>
    <property type="molecule type" value="Genomic_DNA"/>
</dbReference>
<reference evidence="13" key="1">
    <citation type="submission" date="2009-08" db="EMBL/GenBank/DDBJ databases">
        <title>Annotation of Salpingoeca rosetta.</title>
        <authorList>
            <consortium name="The Broad Institute Genome Sequencing Platform"/>
            <person name="Russ C."/>
            <person name="Cuomo C."/>
            <person name="Burger G."/>
            <person name="Gray M.W."/>
            <person name="Holland P.W.H."/>
            <person name="King N."/>
            <person name="Lang F.B.F."/>
            <person name="Roger A.J."/>
            <person name="Ruiz-Trillo I."/>
            <person name="Young S.K."/>
            <person name="Zeng Q."/>
            <person name="Gargeya S."/>
            <person name="Alvarado L."/>
            <person name="Berlin A."/>
            <person name="Chapman S.B."/>
            <person name="Chen Z."/>
            <person name="Freedman E."/>
            <person name="Gellesch M."/>
            <person name="Goldberg J."/>
            <person name="Griggs A."/>
            <person name="Gujja S."/>
            <person name="Heilman E."/>
            <person name="Heiman D."/>
            <person name="Howarth C."/>
            <person name="Mehta T."/>
            <person name="Neiman D."/>
            <person name="Pearson M."/>
            <person name="Roberts A."/>
            <person name="Saif S."/>
            <person name="Shea T."/>
            <person name="Shenoy N."/>
            <person name="Sisk P."/>
            <person name="Stolte C."/>
            <person name="Sykes S."/>
            <person name="White J."/>
            <person name="Yandava C."/>
            <person name="Haas B."/>
            <person name="Nusbaum C."/>
            <person name="Birren B."/>
        </authorList>
    </citation>
    <scope>NUCLEOTIDE SEQUENCE [LARGE SCALE GENOMIC DNA]</scope>
    <source>
        <strain evidence="13">ATCC 50818</strain>
    </source>
</reference>
<keyword evidence="4" id="KW-0677">Repeat</keyword>